<organism evidence="2 3">
    <name type="scientific">Stieleria maiorica</name>
    <dbReference type="NCBI Taxonomy" id="2795974"/>
    <lineage>
        <taxon>Bacteria</taxon>
        <taxon>Pseudomonadati</taxon>
        <taxon>Planctomycetota</taxon>
        <taxon>Planctomycetia</taxon>
        <taxon>Pirellulales</taxon>
        <taxon>Pirellulaceae</taxon>
        <taxon>Stieleria</taxon>
    </lineage>
</organism>
<sequence length="234" mass="23538" precursor="true">MRKLRIAAGLLLIVLMQGPPLHGATVSTILTLDPATPTVNTLDLALSAGGFPIGASVTELSGTINAEIEIDFATGVISSLNLIGGNLISSDWTMENVPTGNPNDPTETMTLNGVGTTATADTTPASSVVNGGSFTGTEHLILLTGGTVSPVNVTLAGTEISGGGTGTLTATKNGDQYDLFFSMGISDTETLAGGDLGITGTMVARGTVTAIPEPTSALALSLAVAGIVLRRRRS</sequence>
<dbReference type="EMBL" id="CP036264">
    <property type="protein sequence ID" value="QEF98631.1"/>
    <property type="molecule type" value="Genomic_DNA"/>
</dbReference>
<dbReference type="InterPro" id="IPR013424">
    <property type="entry name" value="Ice-binding_C"/>
</dbReference>
<dbReference type="AlphaFoldDB" id="A0A5B9MBI0"/>
<gene>
    <name evidence="2" type="ORF">Mal15_26860</name>
</gene>
<feature type="chain" id="PRO_5022748345" description="PEP-CTERM protein-sorting domain-containing protein" evidence="1">
    <location>
        <begin position="24"/>
        <end position="234"/>
    </location>
</feature>
<protein>
    <recommendedName>
        <fullName evidence="4">PEP-CTERM protein-sorting domain-containing protein</fullName>
    </recommendedName>
</protein>
<accession>A0A5B9MBI0</accession>
<dbReference type="Proteomes" id="UP000321353">
    <property type="component" value="Chromosome"/>
</dbReference>
<dbReference type="NCBIfam" id="TIGR02595">
    <property type="entry name" value="PEP_CTERM"/>
    <property type="match status" value="1"/>
</dbReference>
<feature type="signal peptide" evidence="1">
    <location>
        <begin position="1"/>
        <end position="23"/>
    </location>
</feature>
<keyword evidence="3" id="KW-1185">Reference proteome</keyword>
<reference evidence="2 3" key="1">
    <citation type="submission" date="2019-02" db="EMBL/GenBank/DDBJ databases">
        <title>Planctomycetal bacteria perform biofilm scaping via a novel small molecule.</title>
        <authorList>
            <person name="Jeske O."/>
            <person name="Boedeker C."/>
            <person name="Wiegand S."/>
            <person name="Breitling P."/>
            <person name="Kallscheuer N."/>
            <person name="Jogler M."/>
            <person name="Rohde M."/>
            <person name="Petersen J."/>
            <person name="Medema M.H."/>
            <person name="Surup F."/>
            <person name="Jogler C."/>
        </authorList>
    </citation>
    <scope>NUCLEOTIDE SEQUENCE [LARGE SCALE GENOMIC DNA]</scope>
    <source>
        <strain evidence="2 3">Mal15</strain>
    </source>
</reference>
<keyword evidence="1" id="KW-0732">Signal</keyword>
<name>A0A5B9MBI0_9BACT</name>
<evidence type="ECO:0000256" key="1">
    <source>
        <dbReference type="SAM" id="SignalP"/>
    </source>
</evidence>
<evidence type="ECO:0008006" key="4">
    <source>
        <dbReference type="Google" id="ProtNLM"/>
    </source>
</evidence>
<evidence type="ECO:0000313" key="3">
    <source>
        <dbReference type="Proteomes" id="UP000321353"/>
    </source>
</evidence>
<evidence type="ECO:0000313" key="2">
    <source>
        <dbReference type="EMBL" id="QEF98631.1"/>
    </source>
</evidence>
<dbReference type="KEGG" id="smam:Mal15_26860"/>
<dbReference type="RefSeq" id="WP_147868143.1">
    <property type="nucleotide sequence ID" value="NZ_CP036264.1"/>
</dbReference>
<proteinExistence type="predicted"/>